<dbReference type="InterPro" id="IPR021858">
    <property type="entry name" value="Fun_TF"/>
</dbReference>
<dbReference type="Pfam" id="PF00172">
    <property type="entry name" value="Zn_clus"/>
    <property type="match status" value="1"/>
</dbReference>
<feature type="region of interest" description="Disordered" evidence="3">
    <location>
        <begin position="1"/>
        <end position="32"/>
    </location>
</feature>
<dbReference type="EMBL" id="MUNK01000154">
    <property type="protein sequence ID" value="OTA28867.1"/>
    <property type="molecule type" value="Genomic_DNA"/>
</dbReference>
<dbReference type="PANTHER" id="PTHR37534:SF3">
    <property type="entry name" value="ZN(II)2CYS6 TRANSCRIPTION FACTOR (EUROFUNG)"/>
    <property type="match status" value="1"/>
</dbReference>
<feature type="region of interest" description="Disordered" evidence="3">
    <location>
        <begin position="93"/>
        <end position="167"/>
    </location>
</feature>
<feature type="compositionally biased region" description="Polar residues" evidence="3">
    <location>
        <begin position="129"/>
        <end position="148"/>
    </location>
</feature>
<evidence type="ECO:0000313" key="6">
    <source>
        <dbReference type="Proteomes" id="UP000194280"/>
    </source>
</evidence>
<proteinExistence type="predicted"/>
<gene>
    <name evidence="5" type="ORF">BTJ68_08403</name>
</gene>
<feature type="compositionally biased region" description="Basic and acidic residues" evidence="3">
    <location>
        <begin position="1"/>
        <end position="11"/>
    </location>
</feature>
<dbReference type="OrthoDB" id="5319341at2759"/>
<dbReference type="STRING" id="1157616.A0A1Z5T1U4"/>
<organism evidence="5 6">
    <name type="scientific">Hortaea werneckii EXF-2000</name>
    <dbReference type="NCBI Taxonomy" id="1157616"/>
    <lineage>
        <taxon>Eukaryota</taxon>
        <taxon>Fungi</taxon>
        <taxon>Dikarya</taxon>
        <taxon>Ascomycota</taxon>
        <taxon>Pezizomycotina</taxon>
        <taxon>Dothideomycetes</taxon>
        <taxon>Dothideomycetidae</taxon>
        <taxon>Mycosphaerellales</taxon>
        <taxon>Teratosphaeriaceae</taxon>
        <taxon>Hortaea</taxon>
    </lineage>
</organism>
<dbReference type="SMART" id="SM00066">
    <property type="entry name" value="GAL4"/>
    <property type="match status" value="1"/>
</dbReference>
<dbReference type="InterPro" id="IPR036864">
    <property type="entry name" value="Zn2-C6_fun-type_DNA-bd_sf"/>
</dbReference>
<dbReference type="GO" id="GO:0045944">
    <property type="term" value="P:positive regulation of transcription by RNA polymerase II"/>
    <property type="evidence" value="ECO:0007669"/>
    <property type="project" value="TreeGrafter"/>
</dbReference>
<dbReference type="AlphaFoldDB" id="A0A1Z5T1U4"/>
<feature type="domain" description="Zn(2)-C6 fungal-type" evidence="4">
    <location>
        <begin position="37"/>
        <end position="67"/>
    </location>
</feature>
<dbReference type="PROSITE" id="PS00463">
    <property type="entry name" value="ZN2_CY6_FUNGAL_1"/>
    <property type="match status" value="1"/>
</dbReference>
<comment type="caution">
    <text evidence="5">The sequence shown here is derived from an EMBL/GenBank/DDBJ whole genome shotgun (WGS) entry which is preliminary data.</text>
</comment>
<name>A0A1Z5T1U4_HORWE</name>
<sequence length="647" mass="72087">MSSMEHGHNDRPANAVADGGIRKPRKSRGKGLRTTTGCAICRKRHMKCDEVKPTCGPCAKGNRECIYGKLPTAESSSGNSDIVPIHHVYSTAEPSTASAPAPVHPAVQSQNTAPAPAPQRTNQHRHHQSSFSTASEPRSTSQIQQWPSDSGVALMSPEDPMHVASPRSSYSNSTGYGMEVAPLRWFGLLAGDAASSSFEVSPLDPLSDPSQAQRFHPQADGMRPRELSTPRSIPASLPDGVNLQDPHKLLQISAISPTPPNGAPDNVDERHYWQASEPVQLNGEEHEVFHYFVTSLSLWIDLFDPMKHFSTFVPHLALRNQGLMKAILALGSRHLSIKPLREGESNVGRTAAVQYYYETLQYLQSAMRFTSYKNSLELLATVLVVSTYEMIDGAGKGWERHLKGVFWIQRGRNINGESGGLEQAIWWAWLRQDVWAAFREHRRCFSFFKPTKPYHAMDIWDLASKVVYILAQSVNYASDEEKQGGERDLSGRIIRANTLLNMLDEWRKNISIHFEPLPVQGPMDRAFRPLWVHPPAFGTSMQMYSMARILLLIHQPAAGGYLEYLGRDKVINESVDTIGGIALKLTDNASRLMSTQCLFAAGLYCTDSEKRKCISELITDHSLHTGWPSNMDLAEELQVEWSKQKPV</sequence>
<evidence type="ECO:0000256" key="1">
    <source>
        <dbReference type="ARBA" id="ARBA00004123"/>
    </source>
</evidence>
<dbReference type="GO" id="GO:0005634">
    <property type="term" value="C:nucleus"/>
    <property type="evidence" value="ECO:0007669"/>
    <property type="project" value="UniProtKB-SubCell"/>
</dbReference>
<dbReference type="PROSITE" id="PS50048">
    <property type="entry name" value="ZN2_CY6_FUNGAL_2"/>
    <property type="match status" value="1"/>
</dbReference>
<dbReference type="SUPFAM" id="SSF57701">
    <property type="entry name" value="Zn2/Cys6 DNA-binding domain"/>
    <property type="match status" value="1"/>
</dbReference>
<dbReference type="GO" id="GO:0000976">
    <property type="term" value="F:transcription cis-regulatory region binding"/>
    <property type="evidence" value="ECO:0007669"/>
    <property type="project" value="TreeGrafter"/>
</dbReference>
<dbReference type="Gene3D" id="4.10.240.10">
    <property type="entry name" value="Zn(2)-C6 fungal-type DNA-binding domain"/>
    <property type="match status" value="1"/>
</dbReference>
<evidence type="ECO:0000313" key="5">
    <source>
        <dbReference type="EMBL" id="OTA28867.1"/>
    </source>
</evidence>
<accession>A0A1Z5T1U4</accession>
<dbReference type="Proteomes" id="UP000194280">
    <property type="component" value="Unassembled WGS sequence"/>
</dbReference>
<dbReference type="GO" id="GO:0008270">
    <property type="term" value="F:zinc ion binding"/>
    <property type="evidence" value="ECO:0007669"/>
    <property type="project" value="InterPro"/>
</dbReference>
<evidence type="ECO:0000259" key="4">
    <source>
        <dbReference type="PROSITE" id="PS50048"/>
    </source>
</evidence>
<keyword evidence="2" id="KW-0539">Nucleus</keyword>
<dbReference type="InterPro" id="IPR001138">
    <property type="entry name" value="Zn2Cys6_DnaBD"/>
</dbReference>
<feature type="region of interest" description="Disordered" evidence="3">
    <location>
        <begin position="198"/>
        <end position="230"/>
    </location>
</feature>
<comment type="subcellular location">
    <subcellularLocation>
        <location evidence="1">Nucleus</location>
    </subcellularLocation>
</comment>
<dbReference type="InParanoid" id="A0A1Z5T1U4"/>
<feature type="compositionally biased region" description="Basic residues" evidence="3">
    <location>
        <begin position="22"/>
        <end position="31"/>
    </location>
</feature>
<dbReference type="VEuPathDB" id="FungiDB:BTJ68_08403"/>
<dbReference type="CDD" id="cd00067">
    <property type="entry name" value="GAL4"/>
    <property type="match status" value="1"/>
</dbReference>
<reference evidence="5 6" key="1">
    <citation type="submission" date="2017-01" db="EMBL/GenBank/DDBJ databases">
        <title>The recent genome duplication of the halophilic yeast Hortaea werneckii: insights from long-read sequencing.</title>
        <authorList>
            <person name="Sinha S."/>
            <person name="Flibotte S."/>
            <person name="Neira M."/>
            <person name="Lenassi M."/>
            <person name="Gostincar C."/>
            <person name="Stajich J.E."/>
            <person name="Nislow C.E."/>
        </authorList>
    </citation>
    <scope>NUCLEOTIDE SEQUENCE [LARGE SCALE GENOMIC DNA]</scope>
    <source>
        <strain evidence="5 6">EXF-2000</strain>
    </source>
</reference>
<evidence type="ECO:0000256" key="3">
    <source>
        <dbReference type="SAM" id="MobiDB-lite"/>
    </source>
</evidence>
<evidence type="ECO:0000256" key="2">
    <source>
        <dbReference type="ARBA" id="ARBA00023242"/>
    </source>
</evidence>
<dbReference type="PANTHER" id="PTHR37534">
    <property type="entry name" value="TRANSCRIPTIONAL ACTIVATOR PROTEIN UGA3"/>
    <property type="match status" value="1"/>
</dbReference>
<dbReference type="Pfam" id="PF11951">
    <property type="entry name" value="Fungal_trans_2"/>
    <property type="match status" value="1"/>
</dbReference>
<protein>
    <recommendedName>
        <fullName evidence="4">Zn(2)-C6 fungal-type domain-containing protein</fullName>
    </recommendedName>
</protein>
<dbReference type="GO" id="GO:0000981">
    <property type="term" value="F:DNA-binding transcription factor activity, RNA polymerase II-specific"/>
    <property type="evidence" value="ECO:0007669"/>
    <property type="project" value="InterPro"/>
</dbReference>
<keyword evidence="6" id="KW-1185">Reference proteome</keyword>